<dbReference type="GO" id="GO:0009143">
    <property type="term" value="P:nucleoside triphosphate catabolic process"/>
    <property type="evidence" value="ECO:0007669"/>
    <property type="project" value="InterPro"/>
</dbReference>
<evidence type="ECO:0000256" key="5">
    <source>
        <dbReference type="ARBA" id="ARBA00022741"/>
    </source>
</evidence>
<dbReference type="InterPro" id="IPR029001">
    <property type="entry name" value="ITPase-like_fam"/>
</dbReference>
<keyword evidence="6" id="KW-0378">Hydrolase</keyword>
<dbReference type="eggNOG" id="KOG3222">
    <property type="taxonomic scope" value="Eukaryota"/>
</dbReference>
<evidence type="ECO:0000256" key="1">
    <source>
        <dbReference type="ARBA" id="ARBA00004496"/>
    </source>
</evidence>
<dbReference type="Gene3D" id="3.90.950.10">
    <property type="match status" value="1"/>
</dbReference>
<dbReference type="FunFam" id="3.90.950.10:FF:000003">
    <property type="entry name" value="Inosine triphosphate pyrophosphatase"/>
    <property type="match status" value="1"/>
</dbReference>
<keyword evidence="8" id="KW-0546">Nucleotide metabolism</keyword>
<keyword evidence="9" id="KW-0464">Manganese</keyword>
<dbReference type="AlphaFoldDB" id="A0A0A1UQH4"/>
<dbReference type="GO" id="GO:0005737">
    <property type="term" value="C:cytoplasm"/>
    <property type="evidence" value="ECO:0007669"/>
    <property type="project" value="UniProtKB-SubCell"/>
</dbReference>
<dbReference type="InterPro" id="IPR002637">
    <property type="entry name" value="RdgB/HAM1"/>
</dbReference>
<evidence type="ECO:0000256" key="14">
    <source>
        <dbReference type="ARBA" id="ARBA00093271"/>
    </source>
</evidence>
<comment type="catalytic activity">
    <reaction evidence="13">
        <text>dITP + H2O = dIMP + diphosphate + H(+)</text>
        <dbReference type="Rhea" id="RHEA:28342"/>
        <dbReference type="ChEBI" id="CHEBI:15377"/>
        <dbReference type="ChEBI" id="CHEBI:15378"/>
        <dbReference type="ChEBI" id="CHEBI:33019"/>
        <dbReference type="ChEBI" id="CHEBI:61194"/>
        <dbReference type="ChEBI" id="CHEBI:61382"/>
        <dbReference type="EC" id="3.6.1.66"/>
    </reaction>
    <physiologicalReaction direction="left-to-right" evidence="13">
        <dbReference type="Rhea" id="RHEA:28343"/>
    </physiologicalReaction>
</comment>
<dbReference type="HOGENOM" id="CLU_082080_1_1_1"/>
<name>A0A0A1UQH4_9HYPO</name>
<evidence type="ECO:0000313" key="15">
    <source>
        <dbReference type="EMBL" id="EXU98091.1"/>
    </source>
</evidence>
<comment type="similarity">
    <text evidence="2">Belongs to the HAM1 NTPase family.</text>
</comment>
<keyword evidence="4" id="KW-0479">Metal-binding</keyword>
<evidence type="ECO:0000256" key="7">
    <source>
        <dbReference type="ARBA" id="ARBA00022842"/>
    </source>
</evidence>
<sequence>MDHTTITFVTENVNKVADVAGILGQIGIVVQQHAVELSELQGTSANIVIDKCRNAAKIVGGPVLVEDTSLCFKAIGDLPGPYMLVETPPSSAPVSKWFLEALGPQRLHLLLAGFSDYRAQAVSTIGYSQGPGHVPILFQGRADGTIVPARGSVNFGWHCCFEYGSTNLTFAEMGDQEKHKVSHLGKALDRFIAWLLTGSNPALEVQKNLLNA</sequence>
<keyword evidence="5" id="KW-0547">Nucleotide-binding</keyword>
<dbReference type="EC" id="3.6.1.66" evidence="11"/>
<proteinExistence type="inferred from homology"/>
<dbReference type="EMBL" id="JELW01000029">
    <property type="protein sequence ID" value="EXU98091.1"/>
    <property type="molecule type" value="Genomic_DNA"/>
</dbReference>
<evidence type="ECO:0000256" key="6">
    <source>
        <dbReference type="ARBA" id="ARBA00022801"/>
    </source>
</evidence>
<comment type="catalytic activity">
    <reaction evidence="12">
        <text>ITP + H2O = IMP + diphosphate + H(+)</text>
        <dbReference type="Rhea" id="RHEA:29399"/>
        <dbReference type="ChEBI" id="CHEBI:15377"/>
        <dbReference type="ChEBI" id="CHEBI:15378"/>
        <dbReference type="ChEBI" id="CHEBI:33019"/>
        <dbReference type="ChEBI" id="CHEBI:58053"/>
        <dbReference type="ChEBI" id="CHEBI:61402"/>
        <dbReference type="EC" id="3.6.1.66"/>
    </reaction>
    <physiologicalReaction direction="left-to-right" evidence="12">
        <dbReference type="Rhea" id="RHEA:29400"/>
    </physiologicalReaction>
</comment>
<evidence type="ECO:0000256" key="8">
    <source>
        <dbReference type="ARBA" id="ARBA00023080"/>
    </source>
</evidence>
<dbReference type="GO" id="GO:0000166">
    <property type="term" value="F:nucleotide binding"/>
    <property type="evidence" value="ECO:0007669"/>
    <property type="project" value="UniProtKB-KW"/>
</dbReference>
<evidence type="ECO:0000256" key="3">
    <source>
        <dbReference type="ARBA" id="ARBA00022490"/>
    </source>
</evidence>
<evidence type="ECO:0000256" key="13">
    <source>
        <dbReference type="ARBA" id="ARBA00093255"/>
    </source>
</evidence>
<organism evidence="15 16">
    <name type="scientific">Metarhizium robertsii</name>
    <dbReference type="NCBI Taxonomy" id="568076"/>
    <lineage>
        <taxon>Eukaryota</taxon>
        <taxon>Fungi</taxon>
        <taxon>Dikarya</taxon>
        <taxon>Ascomycota</taxon>
        <taxon>Pezizomycotina</taxon>
        <taxon>Sordariomycetes</taxon>
        <taxon>Hypocreomycetidae</taxon>
        <taxon>Hypocreales</taxon>
        <taxon>Clavicipitaceae</taxon>
        <taxon>Metarhizium</taxon>
    </lineage>
</organism>
<evidence type="ECO:0000256" key="12">
    <source>
        <dbReference type="ARBA" id="ARBA00093218"/>
    </source>
</evidence>
<accession>A0A0A1UQH4</accession>
<evidence type="ECO:0000256" key="2">
    <source>
        <dbReference type="ARBA" id="ARBA00008023"/>
    </source>
</evidence>
<dbReference type="GO" id="GO:0046872">
    <property type="term" value="F:metal ion binding"/>
    <property type="evidence" value="ECO:0007669"/>
    <property type="project" value="UniProtKB-KW"/>
</dbReference>
<evidence type="ECO:0000256" key="11">
    <source>
        <dbReference type="ARBA" id="ARBA00066468"/>
    </source>
</evidence>
<dbReference type="GO" id="GO:0009117">
    <property type="term" value="P:nucleotide metabolic process"/>
    <property type="evidence" value="ECO:0007669"/>
    <property type="project" value="UniProtKB-KW"/>
</dbReference>
<dbReference type="GO" id="GO:0036220">
    <property type="term" value="F:ITP diphosphatase activity"/>
    <property type="evidence" value="ECO:0007669"/>
    <property type="project" value="UniProtKB-EC"/>
</dbReference>
<dbReference type="PANTHER" id="PTHR11067:SF9">
    <property type="entry name" value="INOSINE TRIPHOSPHATE PYROPHOSPHATASE"/>
    <property type="match status" value="1"/>
</dbReference>
<keyword evidence="3" id="KW-0963">Cytoplasm</keyword>
<keyword evidence="7" id="KW-0460">Magnesium</keyword>
<comment type="catalytic activity">
    <reaction evidence="14">
        <text>N(6)-hydroxy-dATP + H2O = N(6)-hydroxy-dAMP + diphosphate + H(+)</text>
        <dbReference type="Rhea" id="RHEA:83971"/>
        <dbReference type="ChEBI" id="CHEBI:15377"/>
        <dbReference type="ChEBI" id="CHEBI:15378"/>
        <dbReference type="ChEBI" id="CHEBI:33019"/>
        <dbReference type="ChEBI" id="CHEBI:233529"/>
        <dbReference type="ChEBI" id="CHEBI:233530"/>
    </reaction>
    <physiologicalReaction direction="left-to-right" evidence="14">
        <dbReference type="Rhea" id="RHEA:83972"/>
    </physiologicalReaction>
</comment>
<evidence type="ECO:0000313" key="16">
    <source>
        <dbReference type="Proteomes" id="UP000030151"/>
    </source>
</evidence>
<dbReference type="Proteomes" id="UP000030151">
    <property type="component" value="Unassembled WGS sequence"/>
</dbReference>
<comment type="caution">
    <text evidence="15">The sequence shown here is derived from an EMBL/GenBank/DDBJ whole genome shotgun (WGS) entry which is preliminary data.</text>
</comment>
<evidence type="ECO:0000256" key="10">
    <source>
        <dbReference type="ARBA" id="ARBA00054940"/>
    </source>
</evidence>
<dbReference type="PANTHER" id="PTHR11067">
    <property type="entry name" value="INOSINE TRIPHOSPHATE PYROPHOSPHATASE/HAM1 PROTEIN"/>
    <property type="match status" value="1"/>
</dbReference>
<protein>
    <recommendedName>
        <fullName evidence="11">XTP/dITP diphosphatase</fullName>
        <ecNumber evidence="11">3.6.1.66</ecNumber>
    </recommendedName>
</protein>
<evidence type="ECO:0000256" key="9">
    <source>
        <dbReference type="ARBA" id="ARBA00023211"/>
    </source>
</evidence>
<dbReference type="CDD" id="cd00515">
    <property type="entry name" value="HAM1"/>
    <property type="match status" value="1"/>
</dbReference>
<reference evidence="15 16" key="1">
    <citation type="submission" date="2014-02" db="EMBL/GenBank/DDBJ databases">
        <title>The genome sequence of the entomopathogenic fungus Metarhizium robertsii ARSEF 2575.</title>
        <authorList>
            <person name="Giuliano Garisto Donzelli B."/>
            <person name="Roe B.A."/>
            <person name="Macmil S.L."/>
            <person name="Krasnoff S.B."/>
            <person name="Gibson D.M."/>
        </authorList>
    </citation>
    <scope>NUCLEOTIDE SEQUENCE [LARGE SCALE GENOMIC DNA]</scope>
    <source>
        <strain evidence="15 16">ARSEF 2575</strain>
    </source>
</reference>
<dbReference type="SUPFAM" id="SSF52972">
    <property type="entry name" value="ITPase-like"/>
    <property type="match status" value="1"/>
</dbReference>
<evidence type="ECO:0000256" key="4">
    <source>
        <dbReference type="ARBA" id="ARBA00022723"/>
    </source>
</evidence>
<comment type="subcellular location">
    <subcellularLocation>
        <location evidence="1">Cytoplasm</location>
    </subcellularLocation>
</comment>
<dbReference type="Pfam" id="PF01725">
    <property type="entry name" value="Ham1p_like"/>
    <property type="match status" value="1"/>
</dbReference>
<comment type="function">
    <text evidence="10">Pyrophosphatase that hydrolyzes the non-canonical purine nucleotides inosine triphosphate (ITP), deoxyinosine triphosphate (dITP) as well as 2'-deoxy-N-6-hydroxylaminopurine triphosphate (dHAPTP) and xanthosine 5'-triphosphate (XTP) to their respective monophosphate derivatives. The enzyme does not distinguish between the deoxy- and ribose forms. Probably excludes non-canonical purines from RNA and DNA precursor pools, thus preventing their incorporation into RNA and DNA and avoiding chromosomal lesions.</text>
</comment>
<gene>
    <name evidence="15" type="ORF">X797_008698</name>
</gene>